<dbReference type="AlphaFoldDB" id="A0A0M3IAZ9"/>
<evidence type="ECO:0000313" key="1">
    <source>
        <dbReference type="Proteomes" id="UP000036681"/>
    </source>
</evidence>
<dbReference type="WBParaSite" id="ALUE_0001481401-mRNA-1">
    <property type="protein sequence ID" value="ALUE_0001481401-mRNA-1"/>
    <property type="gene ID" value="ALUE_0001481401"/>
</dbReference>
<name>A0A0M3IAZ9_ASCLU</name>
<evidence type="ECO:0000313" key="2">
    <source>
        <dbReference type="WBParaSite" id="ALUE_0001481401-mRNA-1"/>
    </source>
</evidence>
<accession>A0A0M3IAZ9</accession>
<dbReference type="Proteomes" id="UP000036681">
    <property type="component" value="Unplaced"/>
</dbReference>
<organism evidence="1 2">
    <name type="scientific">Ascaris lumbricoides</name>
    <name type="common">Giant roundworm</name>
    <dbReference type="NCBI Taxonomy" id="6252"/>
    <lineage>
        <taxon>Eukaryota</taxon>
        <taxon>Metazoa</taxon>
        <taxon>Ecdysozoa</taxon>
        <taxon>Nematoda</taxon>
        <taxon>Chromadorea</taxon>
        <taxon>Rhabditida</taxon>
        <taxon>Spirurina</taxon>
        <taxon>Ascaridomorpha</taxon>
        <taxon>Ascaridoidea</taxon>
        <taxon>Ascarididae</taxon>
        <taxon>Ascaris</taxon>
    </lineage>
</organism>
<proteinExistence type="predicted"/>
<sequence>MCNRGGGQGLINMEKSTVSFNVLVSVKREKLTLGGAMCPRKGFACGTCYSIADFQRCYREEKQTVVNFPLSAHKETKDYGQIVN</sequence>
<reference evidence="2" key="1">
    <citation type="submission" date="2017-02" db="UniProtKB">
        <authorList>
            <consortium name="WormBaseParasite"/>
        </authorList>
    </citation>
    <scope>IDENTIFICATION</scope>
</reference>
<keyword evidence="1" id="KW-1185">Reference proteome</keyword>
<protein>
    <submittedName>
        <fullName evidence="2">IlGF domain-containing protein</fullName>
    </submittedName>
</protein>